<accession>A0AAN7Z2C9</accession>
<sequence>MLPKLALQFDLPYSPLSDDKSKKMGPTELIVSGKHFFTNSTTPFFNLDTKRAQIGEVPCSKLNATAAPADAPKGRKGEIAVPWLRLAANPDATGGLHQVFRVETAGGSSPATCQGQPAAFTVEYAAE</sequence>
<protein>
    <submittedName>
        <fullName evidence="1">Uncharacterized protein</fullName>
    </submittedName>
</protein>
<dbReference type="Pfam" id="PF11937">
    <property type="entry name" value="DUF3455"/>
    <property type="match status" value="1"/>
</dbReference>
<gene>
    <name evidence="1" type="ORF">RRF57_003032</name>
</gene>
<dbReference type="PANTHER" id="PTHR35567:SF1">
    <property type="entry name" value="CONSERVED FUNGAL PROTEIN (AFU_ORTHOLOGUE AFUA_1G14230)"/>
    <property type="match status" value="1"/>
</dbReference>
<dbReference type="InterPro" id="IPR021851">
    <property type="entry name" value="DUF3455"/>
</dbReference>
<reference evidence="1 2" key="1">
    <citation type="submission" date="2023-10" db="EMBL/GenBank/DDBJ databases">
        <title>Draft genome sequence of Xylaria bambusicola isolate GMP-LS, the root and basal stem rot pathogen of sugarcane in Indonesia.</title>
        <authorList>
            <person name="Selvaraj P."/>
            <person name="Muralishankar V."/>
            <person name="Muruganantham S."/>
            <person name="Sp S."/>
            <person name="Haryani S."/>
            <person name="Lau K.J.X."/>
            <person name="Naqvi N.I."/>
        </authorList>
    </citation>
    <scope>NUCLEOTIDE SEQUENCE [LARGE SCALE GENOMIC DNA]</scope>
    <source>
        <strain evidence="1">GMP-LS</strain>
    </source>
</reference>
<organism evidence="1 2">
    <name type="scientific">Xylaria bambusicola</name>
    <dbReference type="NCBI Taxonomy" id="326684"/>
    <lineage>
        <taxon>Eukaryota</taxon>
        <taxon>Fungi</taxon>
        <taxon>Dikarya</taxon>
        <taxon>Ascomycota</taxon>
        <taxon>Pezizomycotina</taxon>
        <taxon>Sordariomycetes</taxon>
        <taxon>Xylariomycetidae</taxon>
        <taxon>Xylariales</taxon>
        <taxon>Xylariaceae</taxon>
        <taxon>Xylaria</taxon>
    </lineage>
</organism>
<evidence type="ECO:0000313" key="2">
    <source>
        <dbReference type="Proteomes" id="UP001305414"/>
    </source>
</evidence>
<name>A0AAN7Z2C9_9PEZI</name>
<dbReference type="PANTHER" id="PTHR35567">
    <property type="entry name" value="MALATE DEHYDROGENASE (AFU_ORTHOLOGUE AFUA_2G13800)"/>
    <property type="match status" value="1"/>
</dbReference>
<keyword evidence="2" id="KW-1185">Reference proteome</keyword>
<proteinExistence type="predicted"/>
<dbReference type="AlphaFoldDB" id="A0AAN7Z2C9"/>
<comment type="caution">
    <text evidence="1">The sequence shown here is derived from an EMBL/GenBank/DDBJ whole genome shotgun (WGS) entry which is preliminary data.</text>
</comment>
<dbReference type="Proteomes" id="UP001305414">
    <property type="component" value="Unassembled WGS sequence"/>
</dbReference>
<evidence type="ECO:0000313" key="1">
    <source>
        <dbReference type="EMBL" id="KAK5627317.1"/>
    </source>
</evidence>
<dbReference type="EMBL" id="JAWHQM010000005">
    <property type="protein sequence ID" value="KAK5627317.1"/>
    <property type="molecule type" value="Genomic_DNA"/>
</dbReference>